<feature type="transmembrane region" description="Helical" evidence="1">
    <location>
        <begin position="148"/>
        <end position="171"/>
    </location>
</feature>
<dbReference type="GO" id="GO:0016747">
    <property type="term" value="F:acyltransferase activity, transferring groups other than amino-acyl groups"/>
    <property type="evidence" value="ECO:0007669"/>
    <property type="project" value="InterPro"/>
</dbReference>
<dbReference type="InterPro" id="IPR050623">
    <property type="entry name" value="Glucan_succinyl_AcylTrfase"/>
</dbReference>
<feature type="transmembrane region" description="Helical" evidence="1">
    <location>
        <begin position="59"/>
        <end position="89"/>
    </location>
</feature>
<keyword evidence="4" id="KW-1185">Reference proteome</keyword>
<keyword evidence="1" id="KW-0812">Transmembrane</keyword>
<feature type="transmembrane region" description="Helical" evidence="1">
    <location>
        <begin position="30"/>
        <end position="53"/>
    </location>
</feature>
<feature type="transmembrane region" description="Helical" evidence="1">
    <location>
        <begin position="215"/>
        <end position="238"/>
    </location>
</feature>
<dbReference type="AlphaFoldDB" id="A0A839SKI4"/>
<feature type="transmembrane region" description="Helical" evidence="1">
    <location>
        <begin position="297"/>
        <end position="316"/>
    </location>
</feature>
<feature type="transmembrane region" description="Helical" evidence="1">
    <location>
        <begin position="191"/>
        <end position="209"/>
    </location>
</feature>
<dbReference type="PANTHER" id="PTHR36927:SF4">
    <property type="entry name" value="BLR5718 PROTEIN"/>
    <property type="match status" value="1"/>
</dbReference>
<keyword evidence="1" id="KW-0472">Membrane</keyword>
<feature type="domain" description="Acyltransferase 3" evidence="2">
    <location>
        <begin position="23"/>
        <end position="376"/>
    </location>
</feature>
<evidence type="ECO:0000313" key="3">
    <source>
        <dbReference type="EMBL" id="MBB3057049.1"/>
    </source>
</evidence>
<dbReference type="InterPro" id="IPR002656">
    <property type="entry name" value="Acyl_transf_3_dom"/>
</dbReference>
<dbReference type="EMBL" id="JACHWX010000011">
    <property type="protein sequence ID" value="MBB3057049.1"/>
    <property type="molecule type" value="Genomic_DNA"/>
</dbReference>
<organism evidence="3 4">
    <name type="scientific">Mucilaginibacter gotjawali</name>
    <dbReference type="NCBI Taxonomy" id="1550579"/>
    <lineage>
        <taxon>Bacteria</taxon>
        <taxon>Pseudomonadati</taxon>
        <taxon>Bacteroidota</taxon>
        <taxon>Sphingobacteriia</taxon>
        <taxon>Sphingobacteriales</taxon>
        <taxon>Sphingobacteriaceae</taxon>
        <taxon>Mucilaginibacter</taxon>
    </lineage>
</organism>
<evidence type="ECO:0000313" key="4">
    <source>
        <dbReference type="Proteomes" id="UP000539265"/>
    </source>
</evidence>
<name>A0A839SKI4_9SPHI</name>
<gene>
    <name evidence="3" type="ORF">FHS11_003477</name>
</gene>
<reference evidence="3" key="1">
    <citation type="submission" date="2020-08" db="EMBL/GenBank/DDBJ databases">
        <title>Genomic Encyclopedia of Type Strains, Phase III (KMG-III): the genomes of soil and plant-associated and newly described type strains.</title>
        <authorList>
            <person name="Whitman W."/>
        </authorList>
    </citation>
    <scope>NUCLEOTIDE SEQUENCE [LARGE SCALE GENOMIC DNA]</scope>
    <source>
        <strain evidence="3">CECT 8628</strain>
    </source>
</reference>
<evidence type="ECO:0000256" key="1">
    <source>
        <dbReference type="SAM" id="Phobius"/>
    </source>
</evidence>
<dbReference type="RefSeq" id="WP_096355648.1">
    <property type="nucleotide sequence ID" value="NZ_AP017313.1"/>
</dbReference>
<sequence>MERIKTENTTLLTAEKKPAQKFNYINHLKVLMTVLVVLHHSFITYGAPGSWYFQQKTHLLGALFPMTVFVATNQSFFMGFFFFLSALFIAPSYQKKGTAKFLADRLKRLGIPLAFYSLVLSPILNYIVEHYGYGQHHSFMEYMSGYHHWIDLGVMWFVAALLIFNLVYLAYKNIPALNFNIKLNFPSNKQLLIGGLALGFLSFLARLIWPTGWVLAPLGFQLGYFPQYIVLFVLGIIASNNNWLNQLNLNQGKLMRTGALLMVLLVLPVIFILFLILKFPGNYFNGGWNPVALSYALWEQIAGVMIMAAMLCIAKFKWNSATPFMNGLSANAFAVYIFHPLVLISLSLLVKSWDVNPVIKLAVVAPAAVAGSFLLAGLLRKIPFVRSVI</sequence>
<keyword evidence="1" id="KW-1133">Transmembrane helix</keyword>
<comment type="caution">
    <text evidence="3">The sequence shown here is derived from an EMBL/GenBank/DDBJ whole genome shotgun (WGS) entry which is preliminary data.</text>
</comment>
<dbReference type="PANTHER" id="PTHR36927">
    <property type="entry name" value="BLR4337 PROTEIN"/>
    <property type="match status" value="1"/>
</dbReference>
<feature type="transmembrane region" description="Helical" evidence="1">
    <location>
        <begin position="109"/>
        <end position="128"/>
    </location>
</feature>
<feature type="transmembrane region" description="Helical" evidence="1">
    <location>
        <begin position="361"/>
        <end position="379"/>
    </location>
</feature>
<accession>A0A839SKI4</accession>
<feature type="transmembrane region" description="Helical" evidence="1">
    <location>
        <begin position="328"/>
        <end position="349"/>
    </location>
</feature>
<dbReference type="Pfam" id="PF01757">
    <property type="entry name" value="Acyl_transf_3"/>
    <property type="match status" value="1"/>
</dbReference>
<evidence type="ECO:0000259" key="2">
    <source>
        <dbReference type="Pfam" id="PF01757"/>
    </source>
</evidence>
<protein>
    <submittedName>
        <fullName evidence="3">Surface polysaccharide O-acyltransferase-like enzyme</fullName>
    </submittedName>
</protein>
<feature type="transmembrane region" description="Helical" evidence="1">
    <location>
        <begin position="259"/>
        <end position="277"/>
    </location>
</feature>
<proteinExistence type="predicted"/>
<dbReference type="OrthoDB" id="5446016at2"/>
<dbReference type="Proteomes" id="UP000539265">
    <property type="component" value="Unassembled WGS sequence"/>
</dbReference>